<dbReference type="AlphaFoldDB" id="A0A4W4GTX5"/>
<dbReference type="Ensembl" id="ENSEEET00000040378.2">
    <property type="protein sequence ID" value="ENSEEEP00000039919.2"/>
    <property type="gene ID" value="ENSEEEG00000018926.2"/>
</dbReference>
<dbReference type="PANTHER" id="PTHR45862">
    <property type="entry name" value="PROTEIN SGT1 HOMOLOG"/>
    <property type="match status" value="1"/>
</dbReference>
<dbReference type="FunFam" id="2.60.40.790:FF:000012">
    <property type="entry name" value="SGT1 homolog, MIS12 kinetochore complex assembly cochaperone"/>
    <property type="match status" value="1"/>
</dbReference>
<accession>A0A4W4GTX5</accession>
<dbReference type="GO" id="GO:0051087">
    <property type="term" value="F:protein-folding chaperone binding"/>
    <property type="evidence" value="ECO:0007669"/>
    <property type="project" value="InterPro"/>
</dbReference>
<comment type="similarity">
    <text evidence="1">Belongs to the SGT1 family.</text>
</comment>
<dbReference type="CDD" id="cd06489">
    <property type="entry name" value="p23_CS_hSgt1_like"/>
    <property type="match status" value="1"/>
</dbReference>
<dbReference type="Pfam" id="PF05002">
    <property type="entry name" value="SGS"/>
    <property type="match status" value="1"/>
</dbReference>
<gene>
    <name evidence="4" type="primary">SUGT1</name>
</gene>
<dbReference type="InterPro" id="IPR019734">
    <property type="entry name" value="TPR_rpt"/>
</dbReference>
<reference evidence="4" key="3">
    <citation type="submission" date="2020-05" db="EMBL/GenBank/DDBJ databases">
        <title>Electrophorus electricus (electric eel) genome, fEleEle1, primary haplotype.</title>
        <authorList>
            <person name="Myers G."/>
            <person name="Meyer A."/>
            <person name="Fedrigo O."/>
            <person name="Formenti G."/>
            <person name="Rhie A."/>
            <person name="Tracey A."/>
            <person name="Sims Y."/>
            <person name="Jarvis E.D."/>
        </authorList>
    </citation>
    <scope>NUCLEOTIDE SEQUENCE [LARGE SCALE GENOMIC DNA]</scope>
</reference>
<dbReference type="InterPro" id="IPR044563">
    <property type="entry name" value="Sgt1-like"/>
</dbReference>
<dbReference type="Gene3D" id="1.25.40.10">
    <property type="entry name" value="Tetratricopeptide repeat domain"/>
    <property type="match status" value="1"/>
</dbReference>
<sequence length="325" mass="37013">MASNRSFTDNFIAEDPKRALEELNVALGEVSDNAEWLCQRAYAHILLKDYNRAINDAMKAQQLQPGMVSAFLRTGIAEYYLNDIAAAHKSFTIGQELDGSNESFDMWIKICEEKMATQNQNGSSKLQTAAPHVKHDWYQTESEVTVTIMVKNAKKEDVSVTIEEKQLKAVVKLPSGQDYCLYIHLLHSVVPEHSTYRVLSTKVEIKMKKTEAIRWEKLEGEGILPDVKHFSHSQNQYPSSSHYTRNWDKLVGDIKEEEKNEKLEGDAALNKLFQQIYSDGSDEVKRAMNKSFTESGGTVLSTNWTDVGKRKIDVNPPDDMEWKPY</sequence>
<dbReference type="FunFam" id="1.25.40.10:FF:000737">
    <property type="entry name" value="SGT1 homolog, MIS12 kinetochore complex assembly cochaperone"/>
    <property type="match status" value="1"/>
</dbReference>
<evidence type="ECO:0000313" key="4">
    <source>
        <dbReference type="Ensembl" id="ENSEEEP00000039919.2"/>
    </source>
</evidence>
<keyword evidence="5" id="KW-1185">Reference proteome</keyword>
<dbReference type="Pfam" id="PF04969">
    <property type="entry name" value="CS"/>
    <property type="match status" value="1"/>
</dbReference>
<dbReference type="STRING" id="8005.ENSEEEP00000039919"/>
<dbReference type="RefSeq" id="XP_026867587.2">
    <property type="nucleotide sequence ID" value="XM_027011786.2"/>
</dbReference>
<dbReference type="SUPFAM" id="SSF49764">
    <property type="entry name" value="HSP20-like chaperones"/>
    <property type="match status" value="1"/>
</dbReference>
<feature type="domain" description="SGS" evidence="2">
    <location>
        <begin position="236"/>
        <end position="325"/>
    </location>
</feature>
<evidence type="ECO:0000256" key="1">
    <source>
        <dbReference type="ARBA" id="ARBA00008509"/>
    </source>
</evidence>
<reference evidence="5" key="2">
    <citation type="journal article" date="2017" name="Sci. Adv.">
        <title>A tail of two voltages: Proteomic comparison of the three electric organs of the electric eel.</title>
        <authorList>
            <person name="Traeger L.L."/>
            <person name="Sabat G."/>
            <person name="Barrett-Wilt G.A."/>
            <person name="Wells G.B."/>
            <person name="Sussman M.R."/>
        </authorList>
    </citation>
    <scope>NUCLEOTIDE SEQUENCE [LARGE SCALE GENOMIC DNA]</scope>
</reference>
<dbReference type="GO" id="GO:0005737">
    <property type="term" value="C:cytoplasm"/>
    <property type="evidence" value="ECO:0007669"/>
    <property type="project" value="UniProtKB-ARBA"/>
</dbReference>
<dbReference type="PROSITE" id="PS51203">
    <property type="entry name" value="CS"/>
    <property type="match status" value="1"/>
</dbReference>
<proteinExistence type="inferred from homology"/>
<dbReference type="InterPro" id="IPR007699">
    <property type="entry name" value="SGS_dom"/>
</dbReference>
<dbReference type="GeneID" id="113578503"/>
<dbReference type="SUPFAM" id="SSF48452">
    <property type="entry name" value="TPR-like"/>
    <property type="match status" value="1"/>
</dbReference>
<dbReference type="Gene3D" id="2.60.40.790">
    <property type="match status" value="1"/>
</dbReference>
<feature type="domain" description="CS" evidence="3">
    <location>
        <begin position="130"/>
        <end position="219"/>
    </location>
</feature>
<dbReference type="SMART" id="SM00028">
    <property type="entry name" value="TPR"/>
    <property type="match status" value="2"/>
</dbReference>
<dbReference type="InterPro" id="IPR007052">
    <property type="entry name" value="CS_dom"/>
</dbReference>
<evidence type="ECO:0008006" key="6">
    <source>
        <dbReference type="Google" id="ProtNLM"/>
    </source>
</evidence>
<dbReference type="PROSITE" id="PS51048">
    <property type="entry name" value="SGS"/>
    <property type="match status" value="1"/>
</dbReference>
<reference evidence="4" key="5">
    <citation type="submission" date="2025-09" db="UniProtKB">
        <authorList>
            <consortium name="Ensembl"/>
        </authorList>
    </citation>
    <scope>IDENTIFICATION</scope>
</reference>
<protein>
    <recommendedName>
        <fullName evidence="6">SGT1 homolog, MIS12 kinetochore complex assembly cochaperone</fullName>
    </recommendedName>
</protein>
<dbReference type="GeneTree" id="ENSGT00390000013700"/>
<organism evidence="4 5">
    <name type="scientific">Electrophorus electricus</name>
    <name type="common">Electric eel</name>
    <name type="synonym">Gymnotus electricus</name>
    <dbReference type="NCBI Taxonomy" id="8005"/>
    <lineage>
        <taxon>Eukaryota</taxon>
        <taxon>Metazoa</taxon>
        <taxon>Chordata</taxon>
        <taxon>Craniata</taxon>
        <taxon>Vertebrata</taxon>
        <taxon>Euteleostomi</taxon>
        <taxon>Actinopterygii</taxon>
        <taxon>Neopterygii</taxon>
        <taxon>Teleostei</taxon>
        <taxon>Ostariophysi</taxon>
        <taxon>Gymnotiformes</taxon>
        <taxon>Gymnotoidei</taxon>
        <taxon>Gymnotidae</taxon>
        <taxon>Electrophorus</taxon>
    </lineage>
</organism>
<dbReference type="InterPro" id="IPR011990">
    <property type="entry name" value="TPR-like_helical_dom_sf"/>
</dbReference>
<evidence type="ECO:0000259" key="2">
    <source>
        <dbReference type="PROSITE" id="PS51048"/>
    </source>
</evidence>
<dbReference type="InterPro" id="IPR008978">
    <property type="entry name" value="HSP20-like_chaperone"/>
</dbReference>
<evidence type="ECO:0000259" key="3">
    <source>
        <dbReference type="PROSITE" id="PS51203"/>
    </source>
</evidence>
<name>A0A4W4GTX5_ELEEL</name>
<reference evidence="5" key="1">
    <citation type="journal article" date="2014" name="Science">
        <title>Nonhuman genetics. Genomic basis for the convergent evolution of electric organs.</title>
        <authorList>
            <person name="Gallant J.R."/>
            <person name="Traeger L.L."/>
            <person name="Volkening J.D."/>
            <person name="Moffett H."/>
            <person name="Chen P.H."/>
            <person name="Novina C.D."/>
            <person name="Phillips G.N.Jr."/>
            <person name="Anand R."/>
            <person name="Wells G.B."/>
            <person name="Pinch M."/>
            <person name="Guth R."/>
            <person name="Unguez G.A."/>
            <person name="Albert J.S."/>
            <person name="Zakon H.H."/>
            <person name="Samanta M.P."/>
            <person name="Sussman M.R."/>
        </authorList>
    </citation>
    <scope>NUCLEOTIDE SEQUENCE [LARGE SCALE GENOMIC DNA]</scope>
</reference>
<dbReference type="Proteomes" id="UP000314983">
    <property type="component" value="Chromosome 16"/>
</dbReference>
<evidence type="ECO:0000313" key="5">
    <source>
        <dbReference type="Proteomes" id="UP000314983"/>
    </source>
</evidence>
<dbReference type="OMA" id="WIKKCEE"/>
<reference evidence="4" key="4">
    <citation type="submission" date="2025-08" db="UniProtKB">
        <authorList>
            <consortium name="Ensembl"/>
        </authorList>
    </citation>
    <scope>IDENTIFICATION</scope>
</reference>